<feature type="domain" description="Apple" evidence="4">
    <location>
        <begin position="29"/>
        <end position="109"/>
    </location>
</feature>
<dbReference type="EMBL" id="DS469581">
    <property type="protein sequence ID" value="EDO41180.1"/>
    <property type="molecule type" value="Genomic_DNA"/>
</dbReference>
<dbReference type="SUPFAM" id="SSF57414">
    <property type="entry name" value="Hairpin loop containing domain-like"/>
    <property type="match status" value="1"/>
</dbReference>
<dbReference type="PhylomeDB" id="A7S547"/>
<protein>
    <recommendedName>
        <fullName evidence="4">Apple domain-containing protein</fullName>
    </recommendedName>
</protein>
<accession>A7S547</accession>
<evidence type="ECO:0000259" key="4">
    <source>
        <dbReference type="PROSITE" id="PS50948"/>
    </source>
</evidence>
<dbReference type="SMART" id="SM00473">
    <property type="entry name" value="PAN_AP"/>
    <property type="match status" value="1"/>
</dbReference>
<dbReference type="PROSITE" id="PS00022">
    <property type="entry name" value="EGF_1"/>
    <property type="match status" value="1"/>
</dbReference>
<evidence type="ECO:0000256" key="1">
    <source>
        <dbReference type="ARBA" id="ARBA00006373"/>
    </source>
</evidence>
<dbReference type="InterPro" id="IPR036056">
    <property type="entry name" value="Fibrinogen-like_C"/>
</dbReference>
<dbReference type="OMA" id="CTARENS"/>
<dbReference type="OrthoDB" id="5956499at2759"/>
<dbReference type="InterPro" id="IPR000742">
    <property type="entry name" value="EGF"/>
</dbReference>
<evidence type="ECO:0000313" key="5">
    <source>
        <dbReference type="EMBL" id="EDO41180.1"/>
    </source>
</evidence>
<sequence length="386" mass="43952">MVLSVYVCISMVIQLVKSASSQTCPQGVCYGGTFKATERKQGHYLVGFSYKNLSTVRHAQGCFSACVNECQCRSYQVSSSGCELLEEDRYSKPSNFSSNPDYSYYDLQQKIIPSTSYLANPAVCRNGCCLFNFCLNGGTCREKCDHPKTKLVCECPAHASGKRCEVFLPKTCLDFYKQSNVSTNPTRGVYTLFKNNNIGTLDVYCDFTPPKKAWVLIESFALKYNLEFKNKSFLENYRVNQAAPNHKKYRLSRVRMERLRATAVSYRVTCKFLTRENVTDRDYLEGRLTEWKITEEESDYPSTGFCKRVTYADIEGHSCTNCTLALFQKPGKWHVHSTPRLGCDLQPPSYTVIHDAFGWYNPVRSSFLCTDSQDSTTAYWLGYELP</sequence>
<dbReference type="AlphaFoldDB" id="A7S547"/>
<keyword evidence="2" id="KW-1015">Disulfide bond</keyword>
<keyword evidence="6" id="KW-1185">Reference proteome</keyword>
<evidence type="ECO:0000313" key="6">
    <source>
        <dbReference type="Proteomes" id="UP000001593"/>
    </source>
</evidence>
<dbReference type="KEGG" id="nve:5512901"/>
<gene>
    <name evidence="5" type="ORF">NEMVEDRAFT_v1g206951</name>
</gene>
<dbReference type="Pfam" id="PF00024">
    <property type="entry name" value="PAN_1"/>
    <property type="match status" value="1"/>
</dbReference>
<feature type="chain" id="PRO_5002712321" description="Apple domain-containing protein" evidence="3">
    <location>
        <begin position="19"/>
        <end position="386"/>
    </location>
</feature>
<dbReference type="InParanoid" id="A7S547"/>
<dbReference type="GO" id="GO:0070492">
    <property type="term" value="F:oligosaccharide binding"/>
    <property type="evidence" value="ECO:0000318"/>
    <property type="project" value="GO_Central"/>
</dbReference>
<dbReference type="SUPFAM" id="SSF56496">
    <property type="entry name" value="Fibrinogen C-terminal domain-like"/>
    <property type="match status" value="1"/>
</dbReference>
<dbReference type="eggNOG" id="ENOG502ST15">
    <property type="taxonomic scope" value="Eukaryota"/>
</dbReference>
<reference evidence="5 6" key="1">
    <citation type="journal article" date="2007" name="Science">
        <title>Sea anemone genome reveals ancestral eumetazoan gene repertoire and genomic organization.</title>
        <authorList>
            <person name="Putnam N.H."/>
            <person name="Srivastava M."/>
            <person name="Hellsten U."/>
            <person name="Dirks B."/>
            <person name="Chapman J."/>
            <person name="Salamov A."/>
            <person name="Terry A."/>
            <person name="Shapiro H."/>
            <person name="Lindquist E."/>
            <person name="Kapitonov V.V."/>
            <person name="Jurka J."/>
            <person name="Genikhovich G."/>
            <person name="Grigoriev I.V."/>
            <person name="Lucas S.M."/>
            <person name="Steele R.E."/>
            <person name="Finnerty J.R."/>
            <person name="Technau U."/>
            <person name="Martindale M.Q."/>
            <person name="Rokhsar D.S."/>
        </authorList>
    </citation>
    <scope>NUCLEOTIDE SEQUENCE [LARGE SCALE GENOMIC DNA]</scope>
    <source>
        <strain evidence="6">CH2 X CH6</strain>
    </source>
</reference>
<dbReference type="GO" id="GO:0005615">
    <property type="term" value="C:extracellular space"/>
    <property type="evidence" value="ECO:0000318"/>
    <property type="project" value="GO_Central"/>
</dbReference>
<proteinExistence type="inferred from homology"/>
<organism evidence="5 6">
    <name type="scientific">Nematostella vectensis</name>
    <name type="common">Starlet sea anemone</name>
    <dbReference type="NCBI Taxonomy" id="45351"/>
    <lineage>
        <taxon>Eukaryota</taxon>
        <taxon>Metazoa</taxon>
        <taxon>Cnidaria</taxon>
        <taxon>Anthozoa</taxon>
        <taxon>Hexacorallia</taxon>
        <taxon>Actiniaria</taxon>
        <taxon>Edwardsiidae</taxon>
        <taxon>Nematostella</taxon>
    </lineage>
</organism>
<keyword evidence="3" id="KW-0732">Signal</keyword>
<dbReference type="Proteomes" id="UP000001593">
    <property type="component" value="Unassembled WGS sequence"/>
</dbReference>
<dbReference type="PROSITE" id="PS50948">
    <property type="entry name" value="PAN"/>
    <property type="match status" value="1"/>
</dbReference>
<feature type="signal peptide" evidence="3">
    <location>
        <begin position="1"/>
        <end position="18"/>
    </location>
</feature>
<comment type="similarity">
    <text evidence="1">Belongs to the EGF domain peptide family.</text>
</comment>
<dbReference type="Gene3D" id="2.10.25.10">
    <property type="entry name" value="Laminin"/>
    <property type="match status" value="1"/>
</dbReference>
<evidence type="ECO:0000256" key="2">
    <source>
        <dbReference type="ARBA" id="ARBA00023157"/>
    </source>
</evidence>
<dbReference type="HOGENOM" id="CLU_044262_0_0_1"/>
<name>A7S547_NEMVE</name>
<dbReference type="InterPro" id="IPR003609">
    <property type="entry name" value="Pan_app"/>
</dbReference>
<dbReference type="PANTHER" id="PTHR16146">
    <property type="entry name" value="INTELECTIN"/>
    <property type="match status" value="1"/>
</dbReference>
<evidence type="ECO:0000256" key="3">
    <source>
        <dbReference type="SAM" id="SignalP"/>
    </source>
</evidence>
<dbReference type="PANTHER" id="PTHR16146:SF42">
    <property type="entry name" value="APPLE DOMAIN-CONTAINING PROTEIN"/>
    <property type="match status" value="1"/>
</dbReference>